<evidence type="ECO:0000313" key="2">
    <source>
        <dbReference type="Proteomes" id="UP000774326"/>
    </source>
</evidence>
<accession>A0A9P8TKX4</accession>
<organism evidence="1 2">
    <name type="scientific">Wickerhamomyces pijperi</name>
    <name type="common">Yeast</name>
    <name type="synonym">Pichia pijperi</name>
    <dbReference type="NCBI Taxonomy" id="599730"/>
    <lineage>
        <taxon>Eukaryota</taxon>
        <taxon>Fungi</taxon>
        <taxon>Dikarya</taxon>
        <taxon>Ascomycota</taxon>
        <taxon>Saccharomycotina</taxon>
        <taxon>Saccharomycetes</taxon>
        <taxon>Phaffomycetales</taxon>
        <taxon>Wickerhamomycetaceae</taxon>
        <taxon>Wickerhamomyces</taxon>
    </lineage>
</organism>
<gene>
    <name evidence="1" type="ORF">WICPIJ_006955</name>
</gene>
<dbReference type="Proteomes" id="UP000774326">
    <property type="component" value="Unassembled WGS sequence"/>
</dbReference>
<evidence type="ECO:0000313" key="1">
    <source>
        <dbReference type="EMBL" id="KAH3682086.1"/>
    </source>
</evidence>
<protein>
    <submittedName>
        <fullName evidence="1">Uncharacterized protein</fullName>
    </submittedName>
</protein>
<reference evidence="1" key="2">
    <citation type="submission" date="2021-01" db="EMBL/GenBank/DDBJ databases">
        <authorList>
            <person name="Schikora-Tamarit M.A."/>
        </authorList>
    </citation>
    <scope>NUCLEOTIDE SEQUENCE</scope>
    <source>
        <strain evidence="1">CBS2887</strain>
    </source>
</reference>
<name>A0A9P8TKX4_WICPI</name>
<proteinExistence type="predicted"/>
<reference evidence="1" key="1">
    <citation type="journal article" date="2021" name="Open Biol.">
        <title>Shared evolutionary footprints suggest mitochondrial oxidative damage underlies multiple complex I losses in fungi.</title>
        <authorList>
            <person name="Schikora-Tamarit M.A."/>
            <person name="Marcet-Houben M."/>
            <person name="Nosek J."/>
            <person name="Gabaldon T."/>
        </authorList>
    </citation>
    <scope>NUCLEOTIDE SEQUENCE</scope>
    <source>
        <strain evidence="1">CBS2887</strain>
    </source>
</reference>
<keyword evidence="2" id="KW-1185">Reference proteome</keyword>
<dbReference type="AlphaFoldDB" id="A0A9P8TKX4"/>
<sequence length="117" mass="12989">MDSKDLTAVAVFKSHNFTVWSAEVEARMLRWDLLWAKESTASVWCVVMCCCWFLPLDFLDFFLVSLVCEVGSPRITSGKALSTTSRFQISICGSNVPTATKFPMLLLLFDSLSPPGA</sequence>
<dbReference type="EMBL" id="JAEUBG010003954">
    <property type="protein sequence ID" value="KAH3682086.1"/>
    <property type="molecule type" value="Genomic_DNA"/>
</dbReference>
<comment type="caution">
    <text evidence="1">The sequence shown here is derived from an EMBL/GenBank/DDBJ whole genome shotgun (WGS) entry which is preliminary data.</text>
</comment>